<dbReference type="InterPro" id="IPR018713">
    <property type="entry name" value="MPAB/Lcp_cat_dom"/>
</dbReference>
<evidence type="ECO:0000313" key="2">
    <source>
        <dbReference type="EMBL" id="MBF6353820.1"/>
    </source>
</evidence>
<protein>
    <submittedName>
        <fullName evidence="2">DUF2236 domain-containing protein</fullName>
    </submittedName>
</protein>
<reference evidence="2 3" key="1">
    <citation type="submission" date="2020-10" db="EMBL/GenBank/DDBJ databases">
        <title>Identification of Nocardia species via Next-generation sequencing and recognition of intraspecies genetic diversity.</title>
        <authorList>
            <person name="Li P."/>
            <person name="Li P."/>
            <person name="Lu B."/>
        </authorList>
    </citation>
    <scope>NUCLEOTIDE SEQUENCE [LARGE SCALE GENOMIC DNA]</scope>
    <source>
        <strain evidence="2 3">BJ06-0143</strain>
    </source>
</reference>
<sequence length="292" mass="33018">MLDISHYLTGGTVVHQRTAEPIGATPHKEFLAGPGALLGGPANVIMQLSNAAVGRGVVESTVESGRFDRHPRKRGRTTLTYLAVAMWGTDDERAAYREATNRSHRHVRSGPDSPVKYNAFDPRLQLWGAACIYQGTLDSLTYLYGPLDSALADELYRESARFGTTLQMPPQLWPADRAAFADYWESATSEISIDNEVKAYLLDQVIDLGPYSRTQQLAFRRINRFFTTGFLPQRFRDELGLDWGPRRQRAFEALMRVIGTVLRAGPERWRRYPLDKHLADMRRRRALGKPLV</sequence>
<comment type="caution">
    <text evidence="2">The sequence shown here is derived from an EMBL/GenBank/DDBJ whole genome shotgun (WGS) entry which is preliminary data.</text>
</comment>
<feature type="domain" description="ER-bound oxygenase mpaB/mpaB'/Rubber oxygenase catalytic" evidence="1">
    <location>
        <begin position="30"/>
        <end position="259"/>
    </location>
</feature>
<proteinExistence type="predicted"/>
<accession>A0ABS0D5R3</accession>
<dbReference type="PANTHER" id="PTHR36151">
    <property type="entry name" value="BLR2777 PROTEIN"/>
    <property type="match status" value="1"/>
</dbReference>
<dbReference type="PANTHER" id="PTHR36151:SF3">
    <property type="entry name" value="ER-BOUND OXYGENASE MPAB_MPAB'_RUBBER OXYGENASE CATALYTIC DOMAIN-CONTAINING PROTEIN"/>
    <property type="match status" value="1"/>
</dbReference>
<dbReference type="EMBL" id="JADLQN010000001">
    <property type="protein sequence ID" value="MBF6353820.1"/>
    <property type="molecule type" value="Genomic_DNA"/>
</dbReference>
<gene>
    <name evidence="2" type="ORF">IU449_04515</name>
</gene>
<dbReference type="Pfam" id="PF09995">
    <property type="entry name" value="MPAB_Lcp_cat"/>
    <property type="match status" value="1"/>
</dbReference>
<keyword evidence="3" id="KW-1185">Reference proteome</keyword>
<organism evidence="2 3">
    <name type="scientific">Nocardia higoensis</name>
    <dbReference type="NCBI Taxonomy" id="228599"/>
    <lineage>
        <taxon>Bacteria</taxon>
        <taxon>Bacillati</taxon>
        <taxon>Actinomycetota</taxon>
        <taxon>Actinomycetes</taxon>
        <taxon>Mycobacteriales</taxon>
        <taxon>Nocardiaceae</taxon>
        <taxon>Nocardia</taxon>
    </lineage>
</organism>
<name>A0ABS0D5R3_9NOCA</name>
<evidence type="ECO:0000313" key="3">
    <source>
        <dbReference type="Proteomes" id="UP000707731"/>
    </source>
</evidence>
<evidence type="ECO:0000259" key="1">
    <source>
        <dbReference type="Pfam" id="PF09995"/>
    </source>
</evidence>
<dbReference type="Proteomes" id="UP000707731">
    <property type="component" value="Unassembled WGS sequence"/>
</dbReference>